<dbReference type="eggNOG" id="COG3832">
    <property type="taxonomic scope" value="Bacteria"/>
</dbReference>
<organism evidence="1 2">
    <name type="scientific">Salinispira pacifica</name>
    <dbReference type="NCBI Taxonomy" id="1307761"/>
    <lineage>
        <taxon>Bacteria</taxon>
        <taxon>Pseudomonadati</taxon>
        <taxon>Spirochaetota</taxon>
        <taxon>Spirochaetia</taxon>
        <taxon>Spirochaetales</taxon>
        <taxon>Spirochaetaceae</taxon>
        <taxon>Salinispira</taxon>
    </lineage>
</organism>
<reference evidence="1 2" key="1">
    <citation type="journal article" date="2015" name="Stand. Genomic Sci.">
        <title>Complete genome sequence and description of Salinispira pacifica gen. nov., sp. nov., a novel spirochaete isolated form a hypersaline microbial mat.</title>
        <authorList>
            <person name="Ben Hania W."/>
            <person name="Joseph M."/>
            <person name="Schumann P."/>
            <person name="Bunk B."/>
            <person name="Fiebig A."/>
            <person name="Sproer C."/>
            <person name="Klenk H.P."/>
            <person name="Fardeau M.L."/>
            <person name="Spring S."/>
        </authorList>
    </citation>
    <scope>NUCLEOTIDE SEQUENCE [LARGE SCALE GENOMIC DNA]</scope>
    <source>
        <strain evidence="1 2">L21-RPul-D2</strain>
    </source>
</reference>
<sequence>MQLSVSVRIQAQAEKVWEIISHIEKKHEVISAVEGIEVLEQGSQDGVGLKWKETRKFNGKTAEEVMWITDAKKPLYINTRAESNGTVYVSRWTIHAHKEHSDLGIEFTATPVNFMSKLMSALLGGKIRKDTSAAFRKDLQDVKAAAENA</sequence>
<dbReference type="SUPFAM" id="SSF55961">
    <property type="entry name" value="Bet v1-like"/>
    <property type="match status" value="1"/>
</dbReference>
<dbReference type="KEGG" id="slr:L21SP2_2311"/>
<evidence type="ECO:0000313" key="2">
    <source>
        <dbReference type="Proteomes" id="UP000018680"/>
    </source>
</evidence>
<evidence type="ECO:0000313" key="1">
    <source>
        <dbReference type="EMBL" id="AHC15668.1"/>
    </source>
</evidence>
<dbReference type="HOGENOM" id="CLU_132619_1_0_12"/>
<gene>
    <name evidence="1" type="ORF">L21SP2_2311</name>
</gene>
<dbReference type="Gene3D" id="3.30.530.20">
    <property type="match status" value="1"/>
</dbReference>
<dbReference type="OrthoDB" id="4773254at2"/>
<dbReference type="RefSeq" id="WP_024268572.1">
    <property type="nucleotide sequence ID" value="NC_023035.1"/>
</dbReference>
<proteinExistence type="predicted"/>
<dbReference type="Pfam" id="PF10604">
    <property type="entry name" value="Polyketide_cyc2"/>
    <property type="match status" value="1"/>
</dbReference>
<dbReference type="EMBL" id="CP006939">
    <property type="protein sequence ID" value="AHC15668.1"/>
    <property type="molecule type" value="Genomic_DNA"/>
</dbReference>
<dbReference type="Proteomes" id="UP000018680">
    <property type="component" value="Chromosome"/>
</dbReference>
<dbReference type="InterPro" id="IPR023393">
    <property type="entry name" value="START-like_dom_sf"/>
</dbReference>
<name>V5WIP9_9SPIO</name>
<dbReference type="InterPro" id="IPR019587">
    <property type="entry name" value="Polyketide_cyclase/dehydratase"/>
</dbReference>
<dbReference type="CDD" id="cd07812">
    <property type="entry name" value="SRPBCC"/>
    <property type="match status" value="1"/>
</dbReference>
<dbReference type="AlphaFoldDB" id="V5WIP9"/>
<evidence type="ECO:0008006" key="3">
    <source>
        <dbReference type="Google" id="ProtNLM"/>
    </source>
</evidence>
<keyword evidence="2" id="KW-1185">Reference proteome</keyword>
<accession>V5WIP9</accession>
<protein>
    <recommendedName>
        <fullName evidence="3">SRPBCC family protein</fullName>
    </recommendedName>
</protein>